<dbReference type="InterPro" id="IPR003731">
    <property type="entry name" value="Di-Nase_FeMo-co_biosynth"/>
</dbReference>
<dbReference type="Pfam" id="PF02579">
    <property type="entry name" value="Nitro_FeMo-Co"/>
    <property type="match status" value="1"/>
</dbReference>
<dbReference type="Proteomes" id="UP000236151">
    <property type="component" value="Unassembled WGS sequence"/>
</dbReference>
<dbReference type="SUPFAM" id="SSF53146">
    <property type="entry name" value="Nitrogenase accessory factor-like"/>
    <property type="match status" value="1"/>
</dbReference>
<dbReference type="InterPro" id="IPR051840">
    <property type="entry name" value="NifX/NifY_domain"/>
</dbReference>
<dbReference type="EMBL" id="NIOJ01000001">
    <property type="protein sequence ID" value="PNU01620.1"/>
    <property type="molecule type" value="Genomic_DNA"/>
</dbReference>
<evidence type="ECO:0000313" key="2">
    <source>
        <dbReference type="EMBL" id="PNU01620.1"/>
    </source>
</evidence>
<dbReference type="OrthoDB" id="280278at2"/>
<comment type="caution">
    <text evidence="2">The sequence shown here is derived from an EMBL/GenBank/DDBJ whole genome shotgun (WGS) entry which is preliminary data.</text>
</comment>
<feature type="domain" description="Dinitrogenase iron-molybdenum cofactor biosynthesis" evidence="1">
    <location>
        <begin position="13"/>
        <end position="108"/>
    </location>
</feature>
<dbReference type="KEGG" id="cthd:CDO33_17005"/>
<keyword evidence="3" id="KW-1185">Reference proteome</keyword>
<dbReference type="PANTHER" id="PTHR33937:SF2">
    <property type="entry name" value="DINITROGENASE IRON-MOLYBDENUM COFACTOR BIOSYNTHESIS DOMAIN-CONTAINING PROTEIN"/>
    <property type="match status" value="1"/>
</dbReference>
<name>A0A2K2FS80_9CLOT</name>
<gene>
    <name evidence="2" type="ORF">CDQ84_01020</name>
</gene>
<accession>A0A2K2FS80</accession>
<protein>
    <recommendedName>
        <fullName evidence="1">Dinitrogenase iron-molybdenum cofactor biosynthesis domain-containing protein</fullName>
    </recommendedName>
</protein>
<reference evidence="2 3" key="1">
    <citation type="submission" date="2017-06" db="EMBL/GenBank/DDBJ databases">
        <title>Investigating the central metabolism of Clostridium thermosuccinogenes.</title>
        <authorList>
            <person name="Koendjbiharie J.G."/>
            <person name="van Kranenburg R."/>
        </authorList>
    </citation>
    <scope>NUCLEOTIDE SEQUENCE [LARGE SCALE GENOMIC DNA]</scope>
    <source>
        <strain evidence="2 3">DSM 5806</strain>
    </source>
</reference>
<dbReference type="RefSeq" id="WP_103079849.1">
    <property type="nucleotide sequence ID" value="NZ_CP021850.1"/>
</dbReference>
<evidence type="ECO:0000313" key="3">
    <source>
        <dbReference type="Proteomes" id="UP000236151"/>
    </source>
</evidence>
<sequence length="121" mass="13271">MKGNWRVAVASLDGKVVNEHFGRAKEFLIVDIAPDGTYTFLEKRPVARLCMSGDHSQESLEATVSALGDCAAVLVSRIGITAKRALEKNRISVFEQPDLIDSALSKLAKYFAKTNFTVPEE</sequence>
<dbReference type="PANTHER" id="PTHR33937">
    <property type="entry name" value="IRON-MOLYBDENUM PROTEIN-RELATED-RELATED"/>
    <property type="match status" value="1"/>
</dbReference>
<proteinExistence type="predicted"/>
<dbReference type="AlphaFoldDB" id="A0A2K2FS80"/>
<dbReference type="Gene3D" id="3.30.420.130">
    <property type="entry name" value="Dinitrogenase iron-molybdenum cofactor biosynthesis domain"/>
    <property type="match status" value="1"/>
</dbReference>
<dbReference type="InterPro" id="IPR036105">
    <property type="entry name" value="DiNase_FeMo-co_biosyn_sf"/>
</dbReference>
<evidence type="ECO:0000259" key="1">
    <source>
        <dbReference type="Pfam" id="PF02579"/>
    </source>
</evidence>
<organism evidence="2 3">
    <name type="scientific">Clostridium thermosuccinogenes</name>
    <dbReference type="NCBI Taxonomy" id="84032"/>
    <lineage>
        <taxon>Bacteria</taxon>
        <taxon>Bacillati</taxon>
        <taxon>Bacillota</taxon>
        <taxon>Clostridia</taxon>
        <taxon>Eubacteriales</taxon>
        <taxon>Clostridiaceae</taxon>
        <taxon>Clostridium</taxon>
    </lineage>
</organism>